<name>A0A6G0T3Z6_APHGL</name>
<evidence type="ECO:0000313" key="2">
    <source>
        <dbReference type="Proteomes" id="UP000475862"/>
    </source>
</evidence>
<dbReference type="Proteomes" id="UP000475862">
    <property type="component" value="Unassembled WGS sequence"/>
</dbReference>
<reference evidence="1 2" key="1">
    <citation type="submission" date="2019-08" db="EMBL/GenBank/DDBJ databases">
        <title>The genome of the soybean aphid Biotype 1, its phylome, world population structure and adaptation to the North American continent.</title>
        <authorList>
            <person name="Giordano R."/>
            <person name="Donthu R.K."/>
            <person name="Hernandez A.G."/>
            <person name="Wright C.L."/>
            <person name="Zimin A.V."/>
        </authorList>
    </citation>
    <scope>NUCLEOTIDE SEQUENCE [LARGE SCALE GENOMIC DNA]</scope>
    <source>
        <tissue evidence="1">Whole aphids</tissue>
    </source>
</reference>
<proteinExistence type="predicted"/>
<dbReference type="EMBL" id="VYZN01000060">
    <property type="protein sequence ID" value="KAE9525470.1"/>
    <property type="molecule type" value="Genomic_DNA"/>
</dbReference>
<accession>A0A6G0T3Z6</accession>
<feature type="non-terminal residue" evidence="1">
    <location>
        <position position="1"/>
    </location>
</feature>
<organism evidence="1 2">
    <name type="scientific">Aphis glycines</name>
    <name type="common">Soybean aphid</name>
    <dbReference type="NCBI Taxonomy" id="307491"/>
    <lineage>
        <taxon>Eukaryota</taxon>
        <taxon>Metazoa</taxon>
        <taxon>Ecdysozoa</taxon>
        <taxon>Arthropoda</taxon>
        <taxon>Hexapoda</taxon>
        <taxon>Insecta</taxon>
        <taxon>Pterygota</taxon>
        <taxon>Neoptera</taxon>
        <taxon>Paraneoptera</taxon>
        <taxon>Hemiptera</taxon>
        <taxon>Sternorrhyncha</taxon>
        <taxon>Aphidomorpha</taxon>
        <taxon>Aphidoidea</taxon>
        <taxon>Aphididae</taxon>
        <taxon>Aphidini</taxon>
        <taxon>Aphis</taxon>
        <taxon>Aphis</taxon>
    </lineage>
</organism>
<comment type="caution">
    <text evidence="1">The sequence shown here is derived from an EMBL/GenBank/DDBJ whole genome shotgun (WGS) entry which is preliminary data.</text>
</comment>
<evidence type="ECO:0000313" key="1">
    <source>
        <dbReference type="EMBL" id="KAE9525470.1"/>
    </source>
</evidence>
<gene>
    <name evidence="1" type="ORF">AGLY_014270</name>
</gene>
<sequence length="199" mass="23779">EKCYERLNFKFLQNRVTIAIYPQMILNICYYLTTFEVQILTKIRQNYEYLQTIFSIMHQAYLLCHRKPFSTFEIEALFRQVMLHTVYTHNKTKTHTLFDSKKALQFNTDSRFHILYSRIHETISKKNTNSICIKCIYINHVVKRYALKIILLYSNKQTSKVFENITIGIFHFIFVTPNACSGGFRWQIEYPSCIIEAKT</sequence>
<dbReference type="AlphaFoldDB" id="A0A6G0T3Z6"/>
<keyword evidence="2" id="KW-1185">Reference proteome</keyword>
<protein>
    <submittedName>
        <fullName evidence="1">Uncharacterized protein</fullName>
    </submittedName>
</protein>